<dbReference type="RefSeq" id="WP_168696863.1">
    <property type="nucleotide sequence ID" value="NZ_CP051206.1"/>
</dbReference>
<evidence type="ECO:0000313" key="2">
    <source>
        <dbReference type="Proteomes" id="UP000502433"/>
    </source>
</evidence>
<evidence type="ECO:0000313" key="1">
    <source>
        <dbReference type="EMBL" id="QJB46205.1"/>
    </source>
</evidence>
<name>A0A6H2C2Z7_DOLFA</name>
<gene>
    <name evidence="1" type="ORF">HGD76_20525</name>
</gene>
<sequence length="1012" mass="117411">MNKITINPDLAHVDYTDLLVKILKILKEKQIFTISPDNQRVLININQVVNEVIDLQPYNPLGNERSVRTATLNFSSGSQDSFSQQIKEITADIQQHLTAAIQKNPENHSTNRVEFIKKLMTDLQTFKGEYKKDEKTKTPILDFTYPFPPATNLEKQRLTVNRNENSQQKQLLKAHNVKFSVDKPRDFQSTLLTGINNFIDIKFAGINSQDREDLEDIIDNLEKNTNSDIYSLENLVNQETLGKLKKLAKIKYLEFLSENIDKNASDDNLKGKIYLEDLIRRLNLLEDHINDSNKADGEYQVSYAGISVNYQTMFSRSEAYDILPIIPNIEGYLGETEDPNREKIEFTLGLKLKFDGKVQAYGGKTVFDYHLNLLNPDSQEHKTEIADDSRKSNFVYKILKIAFLYYFIFASRQNSQAENYHPQSELEYNPLEKFEKDVLPVLRGSDDEAKKKLFKSWIAGFTKLNVREKIKTLKKVLISLIKRETPFPSRDYPVHISVKNSILEDDIDTINERETIFKDALRRNFKDCLKYINIGNATTQKNLLITLPAKISISEIHFLETEDKETFEMEYDIPQGIEVLPVIFLAMKEGSEFYNKNLQHRKLLIFPQRSENDKLEIHQEIIYKITYSLLAYICLHVILEKQSKVFIPLLRIHLKEKTDNAPIEKFIVSLTKVLSHLFNDGYRSNEQGIVITNKVTYKIPNVLSSLYSVVPKKFQLSESDKFAFQELDKIAIIVVSSRETDSTWVTKAKKSNLMGEIITLQMKPKCVRFQLLKTFSENFDDHDKMFEYPTVVVDNVDKLYQKGYRHFIYIAKVPYSSTLHITQTEKDEELFFMSKNVITALTKEKHDIKIYPMFFEKYYAVKVSGIKSTSLYIQDTLELTNLAEDKNKKSVIFFNLFNGIALSEDNHYHGVMSYATLLNIYDGILDDKDIRNGLIYDDSQLKNEILQCLTLFHFSRYEKSRDIQLKLDPYQNLIGDESVSQVALFPHSRSKGNFNSLAFLTHIKQILNKQDK</sequence>
<dbReference type="AlphaFoldDB" id="A0A6H2C2Z7"/>
<dbReference type="KEGG" id="dfs:HGD76_20525"/>
<dbReference type="EMBL" id="CP051206">
    <property type="protein sequence ID" value="QJB46205.1"/>
    <property type="molecule type" value="Genomic_DNA"/>
</dbReference>
<proteinExistence type="predicted"/>
<accession>A0A6H2C2Z7</accession>
<reference evidence="1 2" key="2">
    <citation type="submission" date="2020-04" db="EMBL/GenBank/DDBJ databases">
        <authorList>
            <person name="Fomenkov A."/>
            <person name="Anton B.P."/>
            <person name="Roberts R.J."/>
        </authorList>
    </citation>
    <scope>NUCLEOTIDE SEQUENCE [LARGE SCALE GENOMIC DNA]</scope>
    <source>
        <strain evidence="1 2">CCAP 1403/13f</strain>
    </source>
</reference>
<dbReference type="Proteomes" id="UP000502433">
    <property type="component" value="Chromosome"/>
</dbReference>
<protein>
    <submittedName>
        <fullName evidence="1">Uncharacterized protein</fullName>
    </submittedName>
</protein>
<reference evidence="1 2" key="1">
    <citation type="submission" date="2020-04" db="EMBL/GenBank/DDBJ databases">
        <title>Genome-Wide Identification of 5-Methylcytosine Sites in Bacterial Genomes By High-Throughput Sequencing of MspJI Restriction Fragments.</title>
        <authorList>
            <person name="Wu V."/>
        </authorList>
    </citation>
    <scope>NUCLEOTIDE SEQUENCE [LARGE SCALE GENOMIC DNA]</scope>
    <source>
        <strain evidence="1 2">CCAP 1403/13f</strain>
    </source>
</reference>
<organism evidence="1 2">
    <name type="scientific">Dolichospermum flos-aquae CCAP 1403/13F</name>
    <dbReference type="NCBI Taxonomy" id="315271"/>
    <lineage>
        <taxon>Bacteria</taxon>
        <taxon>Bacillati</taxon>
        <taxon>Cyanobacteriota</taxon>
        <taxon>Cyanophyceae</taxon>
        <taxon>Nostocales</taxon>
        <taxon>Aphanizomenonaceae</taxon>
        <taxon>Dolichospermum</taxon>
    </lineage>
</organism>